<evidence type="ECO:0000256" key="2">
    <source>
        <dbReference type="ARBA" id="ARBA00022598"/>
    </source>
</evidence>
<dbReference type="PANTHER" id="PTHR43605">
    <property type="entry name" value="ACYL-COENZYME A SYNTHETASE"/>
    <property type="match status" value="1"/>
</dbReference>
<feature type="domain" description="AMP-dependent synthetase/ligase" evidence="5">
    <location>
        <begin position="33"/>
        <end position="401"/>
    </location>
</feature>
<dbReference type="GO" id="GO:0005524">
    <property type="term" value="F:ATP binding"/>
    <property type="evidence" value="ECO:0007669"/>
    <property type="project" value="UniProtKB-KW"/>
</dbReference>
<dbReference type="Gene3D" id="3.40.50.12780">
    <property type="entry name" value="N-terminal domain of ligase-like"/>
    <property type="match status" value="1"/>
</dbReference>
<dbReference type="GO" id="GO:0004321">
    <property type="term" value="F:fatty-acyl-CoA synthase activity"/>
    <property type="evidence" value="ECO:0007669"/>
    <property type="project" value="TreeGrafter"/>
</dbReference>
<keyword evidence="3" id="KW-0547">Nucleotide-binding</keyword>
<dbReference type="GO" id="GO:0006633">
    <property type="term" value="P:fatty acid biosynthetic process"/>
    <property type="evidence" value="ECO:0007669"/>
    <property type="project" value="TreeGrafter"/>
</dbReference>
<comment type="similarity">
    <text evidence="1">Belongs to the ATP-dependent AMP-binding enzyme family.</text>
</comment>
<dbReference type="Proteomes" id="UP000237682">
    <property type="component" value="Unassembled WGS sequence"/>
</dbReference>
<evidence type="ECO:0000313" key="8">
    <source>
        <dbReference type="Proteomes" id="UP000237682"/>
    </source>
</evidence>
<accession>A0A2S9QHT8</accession>
<dbReference type="GO" id="GO:0015645">
    <property type="term" value="F:fatty acid ligase activity"/>
    <property type="evidence" value="ECO:0007669"/>
    <property type="project" value="TreeGrafter"/>
</dbReference>
<dbReference type="Pfam" id="PF00501">
    <property type="entry name" value="AMP-binding"/>
    <property type="match status" value="1"/>
</dbReference>
<evidence type="ECO:0000259" key="5">
    <source>
        <dbReference type="Pfam" id="PF00501"/>
    </source>
</evidence>
<dbReference type="OrthoDB" id="9803968at2"/>
<dbReference type="InterPro" id="IPR051087">
    <property type="entry name" value="Mitochondrial_ACSM"/>
</dbReference>
<organism evidence="7 8">
    <name type="scientific">Labrys okinawensis</name>
    <dbReference type="NCBI Taxonomy" id="346911"/>
    <lineage>
        <taxon>Bacteria</taxon>
        <taxon>Pseudomonadati</taxon>
        <taxon>Pseudomonadota</taxon>
        <taxon>Alphaproteobacteria</taxon>
        <taxon>Hyphomicrobiales</taxon>
        <taxon>Xanthobacteraceae</taxon>
        <taxon>Labrys</taxon>
    </lineage>
</organism>
<keyword evidence="4" id="KW-0067">ATP-binding</keyword>
<dbReference type="RefSeq" id="WP_105861250.1">
    <property type="nucleotide sequence ID" value="NZ_PUEJ01000002.1"/>
</dbReference>
<dbReference type="SUPFAM" id="SSF56801">
    <property type="entry name" value="Acetyl-CoA synthetase-like"/>
    <property type="match status" value="1"/>
</dbReference>
<dbReference type="GO" id="GO:0006637">
    <property type="term" value="P:acyl-CoA metabolic process"/>
    <property type="evidence" value="ECO:0007669"/>
    <property type="project" value="TreeGrafter"/>
</dbReference>
<proteinExistence type="inferred from homology"/>
<protein>
    <submittedName>
        <fullName evidence="7">AMP-dependent synthetase</fullName>
    </submittedName>
</protein>
<dbReference type="EMBL" id="PUEJ01000002">
    <property type="protein sequence ID" value="PRH88908.1"/>
    <property type="molecule type" value="Genomic_DNA"/>
</dbReference>
<evidence type="ECO:0000256" key="1">
    <source>
        <dbReference type="ARBA" id="ARBA00006432"/>
    </source>
</evidence>
<evidence type="ECO:0000259" key="6">
    <source>
        <dbReference type="Pfam" id="PF13193"/>
    </source>
</evidence>
<dbReference type="InterPro" id="IPR042099">
    <property type="entry name" value="ANL_N_sf"/>
</dbReference>
<dbReference type="PROSITE" id="PS00455">
    <property type="entry name" value="AMP_BINDING"/>
    <property type="match status" value="1"/>
</dbReference>
<dbReference type="InterPro" id="IPR025110">
    <property type="entry name" value="AMP-bd_C"/>
</dbReference>
<comment type="caution">
    <text evidence="7">The sequence shown here is derived from an EMBL/GenBank/DDBJ whole genome shotgun (WGS) entry which is preliminary data.</text>
</comment>
<sequence length="539" mass="57776">MNELDKQDYDIAARDFRWELPARYNIGVDVCDVWARRDPDRLAILRRLPGGGSERISYGALREASDRFALALKRLGIRKGDRVAILLPQSPAVVIAHLAVAKLGAISLPLAVLFGPDALSFRLRDSGAKAVLLDESGLAKLGEIEARLPDLETVISVDGAGGGALDFHSLIAGATGDLAPVASTPDDPAMMIYTSGTTGQPKGAVHGHRVVLGHIPGLHFAHPGLGQPDDVMWTPADWAWAGGLLNVLLPSLALGVPVVAGLHAKFSVDEVLGLLWDFKVRNAFLPPTALRMLQAAHRPGQVYRTHLRSIMSAGETLGPGTYGWAEAAFGFPVNELYGQTECNLVLGSCHELGVSRPGAIGKPVPGHRVAVVDEEGRESPTDEIGEIAVRAPDPVMFLGYWGNATATAAKYRDGWLMTGDKARRDTDGYVHFVGRGDDIITSAGYRIGPGEIEDCLMRHAAVAMAAVVGMPDTLRTEIVKAFVVLKPGFAASDAMTADLQLFVRERLSAHEYPRVIAYVDALPLTSSGKIIRRALRELD</sequence>
<feature type="domain" description="AMP-binding enzyme C-terminal" evidence="6">
    <location>
        <begin position="451"/>
        <end position="529"/>
    </location>
</feature>
<dbReference type="InterPro" id="IPR020845">
    <property type="entry name" value="AMP-binding_CS"/>
</dbReference>
<name>A0A2S9QHT8_9HYPH</name>
<evidence type="ECO:0000256" key="4">
    <source>
        <dbReference type="ARBA" id="ARBA00022840"/>
    </source>
</evidence>
<evidence type="ECO:0000313" key="7">
    <source>
        <dbReference type="EMBL" id="PRH88908.1"/>
    </source>
</evidence>
<keyword evidence="8" id="KW-1185">Reference proteome</keyword>
<dbReference type="InterPro" id="IPR000873">
    <property type="entry name" value="AMP-dep_synth/lig_dom"/>
</dbReference>
<keyword evidence="2" id="KW-0436">Ligase</keyword>
<dbReference type="InterPro" id="IPR045851">
    <property type="entry name" value="AMP-bd_C_sf"/>
</dbReference>
<dbReference type="Pfam" id="PF13193">
    <property type="entry name" value="AMP-binding_C"/>
    <property type="match status" value="1"/>
</dbReference>
<dbReference type="PANTHER" id="PTHR43605:SF10">
    <property type="entry name" value="ACYL-COA SYNTHETASE MEDIUM CHAIN FAMILY MEMBER 3"/>
    <property type="match status" value="1"/>
</dbReference>
<dbReference type="Gene3D" id="3.30.300.30">
    <property type="match status" value="1"/>
</dbReference>
<reference evidence="7 8" key="1">
    <citation type="submission" date="2018-02" db="EMBL/GenBank/DDBJ databases">
        <title>Whole genome sequencing of endophytic bacterium.</title>
        <authorList>
            <person name="Eedara R."/>
            <person name="Podile A.R."/>
        </authorList>
    </citation>
    <scope>NUCLEOTIDE SEQUENCE [LARGE SCALE GENOMIC DNA]</scope>
    <source>
        <strain evidence="7 8">RP1T</strain>
    </source>
</reference>
<gene>
    <name evidence="7" type="ORF">C5L14_06770</name>
</gene>
<dbReference type="GO" id="GO:0016405">
    <property type="term" value="F:CoA-ligase activity"/>
    <property type="evidence" value="ECO:0007669"/>
    <property type="project" value="UniProtKB-ARBA"/>
</dbReference>
<dbReference type="AlphaFoldDB" id="A0A2S9QHT8"/>
<evidence type="ECO:0000256" key="3">
    <source>
        <dbReference type="ARBA" id="ARBA00022741"/>
    </source>
</evidence>